<name>A0A8T2B9X6_ARASU</name>
<keyword evidence="4" id="KW-1185">Reference proteome</keyword>
<feature type="region of interest" description="Disordered" evidence="1">
    <location>
        <begin position="1"/>
        <end position="49"/>
    </location>
</feature>
<organism evidence="3 4">
    <name type="scientific">Arabidopsis suecica</name>
    <name type="common">Swedish thale-cress</name>
    <name type="synonym">Cardaminopsis suecica</name>
    <dbReference type="NCBI Taxonomy" id="45249"/>
    <lineage>
        <taxon>Eukaryota</taxon>
        <taxon>Viridiplantae</taxon>
        <taxon>Streptophyta</taxon>
        <taxon>Embryophyta</taxon>
        <taxon>Tracheophyta</taxon>
        <taxon>Spermatophyta</taxon>
        <taxon>Magnoliopsida</taxon>
        <taxon>eudicotyledons</taxon>
        <taxon>Gunneridae</taxon>
        <taxon>Pentapetalae</taxon>
        <taxon>rosids</taxon>
        <taxon>malvids</taxon>
        <taxon>Brassicales</taxon>
        <taxon>Brassicaceae</taxon>
        <taxon>Camelineae</taxon>
        <taxon>Arabidopsis</taxon>
    </lineage>
</organism>
<dbReference type="PANTHER" id="PTHR11439:SF470">
    <property type="entry name" value="CYSTEINE-RICH RLK (RECEPTOR-LIKE PROTEIN KINASE) 8"/>
    <property type="match status" value="1"/>
</dbReference>
<dbReference type="Pfam" id="PF22936">
    <property type="entry name" value="Pol_BBD"/>
    <property type="match status" value="1"/>
</dbReference>
<dbReference type="Pfam" id="PF00665">
    <property type="entry name" value="rve"/>
    <property type="match status" value="1"/>
</dbReference>
<evidence type="ECO:0000259" key="2">
    <source>
        <dbReference type="PROSITE" id="PS50994"/>
    </source>
</evidence>
<dbReference type="OrthoDB" id="414945at2759"/>
<feature type="compositionally biased region" description="Basic and acidic residues" evidence="1">
    <location>
        <begin position="14"/>
        <end position="27"/>
    </location>
</feature>
<dbReference type="InterPro" id="IPR001584">
    <property type="entry name" value="Integrase_cat-core"/>
</dbReference>
<dbReference type="CDD" id="cd09272">
    <property type="entry name" value="RNase_HI_RT_Ty1"/>
    <property type="match status" value="1"/>
</dbReference>
<dbReference type="EMBL" id="JAEFBJ010000008">
    <property type="protein sequence ID" value="KAG7582883.1"/>
    <property type="molecule type" value="Genomic_DNA"/>
</dbReference>
<dbReference type="InterPro" id="IPR005162">
    <property type="entry name" value="Retrotrans_gag_dom"/>
</dbReference>
<evidence type="ECO:0000256" key="1">
    <source>
        <dbReference type="SAM" id="MobiDB-lite"/>
    </source>
</evidence>
<feature type="compositionally biased region" description="Basic residues" evidence="1">
    <location>
        <begin position="1"/>
        <end position="13"/>
    </location>
</feature>
<dbReference type="InterPro" id="IPR057670">
    <property type="entry name" value="SH3_retrovirus"/>
</dbReference>
<feature type="domain" description="Integrase catalytic" evidence="2">
    <location>
        <begin position="632"/>
        <end position="804"/>
    </location>
</feature>
<dbReference type="Pfam" id="PF13976">
    <property type="entry name" value="gag_pre-integrs"/>
    <property type="match status" value="1"/>
</dbReference>
<gene>
    <name evidence="3" type="ORF">ISN44_As08g024370</name>
</gene>
<accession>A0A8T2B9X6</accession>
<dbReference type="Proteomes" id="UP000694251">
    <property type="component" value="Chromosome 8"/>
</dbReference>
<dbReference type="Pfam" id="PF14244">
    <property type="entry name" value="Retrotran_gag_3"/>
    <property type="match status" value="1"/>
</dbReference>
<comment type="caution">
    <text evidence="3">The sequence shown here is derived from an EMBL/GenBank/DDBJ whole genome shotgun (WGS) entry which is preliminary data.</text>
</comment>
<reference evidence="3 4" key="1">
    <citation type="submission" date="2020-12" db="EMBL/GenBank/DDBJ databases">
        <title>Concerted genomic and epigenomic changes stabilize Arabidopsis allopolyploids.</title>
        <authorList>
            <person name="Chen Z."/>
        </authorList>
    </citation>
    <scope>NUCLEOTIDE SEQUENCE [LARGE SCALE GENOMIC DNA]</scope>
    <source>
        <strain evidence="3">As9502</strain>
        <tissue evidence="3">Leaf</tissue>
    </source>
</reference>
<dbReference type="InterPro" id="IPR029472">
    <property type="entry name" value="Copia-like_N"/>
</dbReference>
<evidence type="ECO:0000313" key="3">
    <source>
        <dbReference type="EMBL" id="KAG7582883.1"/>
    </source>
</evidence>
<evidence type="ECO:0000313" key="4">
    <source>
        <dbReference type="Proteomes" id="UP000694251"/>
    </source>
</evidence>
<dbReference type="Pfam" id="PF03732">
    <property type="entry name" value="Retrotrans_gag"/>
    <property type="match status" value="1"/>
</dbReference>
<dbReference type="Pfam" id="PF07727">
    <property type="entry name" value="RVT_2"/>
    <property type="match status" value="1"/>
</dbReference>
<dbReference type="PROSITE" id="PS50994">
    <property type="entry name" value="INTEGRASE"/>
    <property type="match status" value="1"/>
</dbReference>
<proteinExistence type="predicted"/>
<feature type="compositionally biased region" description="Pro residues" evidence="1">
    <location>
        <begin position="33"/>
        <end position="45"/>
    </location>
</feature>
<sequence>MVSVQKLRRRTRRSAKDSAEKSPDRARSSSNPPSSPISPISPPIIPNLSSRPPLHPLPQIDFSDANYSPYHLSNGDSPGNTIISEVLDGSNFSSWKIAMFVALDAKNKIAFVDGTLPRPPESDLSFRVWSRCNSMVKSWILNSVNKQIYKSILRLNDAAEIWRDLITRFHITNLPRSYQLTQQIWALQQGSMSLSDYYTSLKTLWDDLDGADCTSTCQNCKCCTATSQKAEHAKIVKFLSGLNESYATIRSQIIMKKTVPDLSEIYNLLDQDYSQRNIITIPSNASAFQVSASSSDQYTVNATRSAFQNNAKPKIQCSHCGYTGHSADTCYKIHGYPIGFKHKQKSPAVISSEKSKPIVANLALTDGKKAVSTSIGPDGIAELVGNMSKNQIQDVIAYFSNQLHTSAQPVTIASVSGSSSGDNNGFAVNGISFSPSTLWFICVLTNSSKVLSVNTWIIDSGATHHVSFDKNLFESLSDGLNNAVTLPTGMNVRIAGIGTIKLNAHITLHNVLYIPEFRINLLSISQLTRDMKSRVYFDENSCVIQDHTKEQTIGKGNQIGGLYILDTTSVLSSPTVSSPSCSVVVDSALWHSRLGHPSYEKVDVLHNVLGLHQRNKDESVHCSICQKAKQKRLPFPSKNNMAASVFDLIHIDTWGPFRTPTVEGYRYFLTIVDDYSRATWVYLMKTKSEVLQILPGFLAMVETQFKTCVKAVRSDNAPELKFETLFKEKGIISYHSCPETPQQNSVVERKHQHILNVARALMFQSGVSLEFWGDCVLSSVFLINQLPSPLLSNKSPFELLHSKVPDYSLLRVFGCLCYQSTSTQQRHKFEPRARACVFLGYPAGYKGYKLLDLETNTVHISRHVVFFESVFPFASKQEIPQDIFEEMGYSASDVSLIKPVTPIALETHEATPLPCSSSSIPVPTESKRQTRPPVHLQDYYCNAVPISDDMKDIRYPLSAYINYTQLSEEFTAYICAVNKYPEPCTYAQAKKIQEWLDAMEIEIEALETTNTWTVCSLPDGKKPIGCKWVFKVKLNADGSLERFKARLVAKGYTQREGLDYVDTFSPVAKMTTVKLLLSVAAAKNWSLHQLDISNAFLNGDLDEEIYMSLPPGYSMRQGGSLPDNAVLKLQKSLYGLKQASRQWYLKFSSTLKALDFKKSHSDHTLFTRKQGDIYIALLVYVDDIVIAGNSDEAIAQLKNDLAKAFKLRDLGPLKYFLGLEIARSEKGISVCQRKYTLELLEDTGLLGCRPSSIPMEPSQKLTQHSDEPVLDEPEVYRRLVGKLMYLTITRPDITYAVNKLCQFSSSPKRSHLKAAQKVVHYLKGTIGLGLFYSSQSDFCLKAFTDADWGSCVDSRRSTSAYCMFLGDSLVSWKSKKQDVASYSSAESEYRAMAMATKEIAWLVKLLDELQVPQTKPVPLFCDSTAAIHIANNSVFHERTKHIENDCHVTRDRIEQGLLKTLHVKTIAQLADALTKPLFPSLFNSLISKMSLLSIHVSS</sequence>
<dbReference type="InterPro" id="IPR025724">
    <property type="entry name" value="GAG-pre-integrase_dom"/>
</dbReference>
<protein>
    <submittedName>
        <fullName evidence="3">Retrotransposon Copia-like N-terminal</fullName>
    </submittedName>
</protein>
<dbReference type="InterPro" id="IPR013103">
    <property type="entry name" value="RVT_2"/>
</dbReference>
<dbReference type="InterPro" id="IPR054722">
    <property type="entry name" value="PolX-like_BBD"/>
</dbReference>
<dbReference type="PANTHER" id="PTHR11439">
    <property type="entry name" value="GAG-POL-RELATED RETROTRANSPOSON"/>
    <property type="match status" value="1"/>
</dbReference>
<dbReference type="GO" id="GO:0015074">
    <property type="term" value="P:DNA integration"/>
    <property type="evidence" value="ECO:0007669"/>
    <property type="project" value="InterPro"/>
</dbReference>
<dbReference type="Pfam" id="PF25597">
    <property type="entry name" value="SH3_retrovirus"/>
    <property type="match status" value="1"/>
</dbReference>